<feature type="transmembrane region" description="Helical" evidence="11">
    <location>
        <begin position="977"/>
        <end position="997"/>
    </location>
</feature>
<evidence type="ECO:0000256" key="11">
    <source>
        <dbReference type="SAM" id="Phobius"/>
    </source>
</evidence>
<keyword evidence="3" id="KW-0813">Transport</keyword>
<dbReference type="InterPro" id="IPR050173">
    <property type="entry name" value="ABC_transporter_C-like"/>
</dbReference>
<accession>A0A395I3E1</accession>
<evidence type="ECO:0000256" key="4">
    <source>
        <dbReference type="ARBA" id="ARBA00022475"/>
    </source>
</evidence>
<dbReference type="PANTHER" id="PTHR24223:SF404">
    <property type="entry name" value="ABC MULTIDRUG TRANSPORTER (EUROFUNG)-RELATED"/>
    <property type="match status" value="1"/>
</dbReference>
<organism evidence="14 15">
    <name type="scientific">Aspergillus homomorphus (strain CBS 101889)</name>
    <dbReference type="NCBI Taxonomy" id="1450537"/>
    <lineage>
        <taxon>Eukaryota</taxon>
        <taxon>Fungi</taxon>
        <taxon>Dikarya</taxon>
        <taxon>Ascomycota</taxon>
        <taxon>Pezizomycotina</taxon>
        <taxon>Eurotiomycetes</taxon>
        <taxon>Eurotiomycetidae</taxon>
        <taxon>Eurotiales</taxon>
        <taxon>Aspergillaceae</taxon>
        <taxon>Aspergillus</taxon>
        <taxon>Aspergillus subgen. Circumdati</taxon>
    </lineage>
</organism>
<keyword evidence="5 11" id="KW-0812">Transmembrane</keyword>
<dbReference type="Pfam" id="PF00664">
    <property type="entry name" value="ABC_membrane"/>
    <property type="match status" value="1"/>
</dbReference>
<feature type="transmembrane region" description="Helical" evidence="11">
    <location>
        <begin position="278"/>
        <end position="299"/>
    </location>
</feature>
<keyword evidence="9 11" id="KW-0472">Membrane</keyword>
<evidence type="ECO:0000256" key="2">
    <source>
        <dbReference type="ARBA" id="ARBA00009726"/>
    </source>
</evidence>
<feature type="domain" description="ABC transmembrane type-1" evidence="13">
    <location>
        <begin position="278"/>
        <end position="511"/>
    </location>
</feature>
<dbReference type="InterPro" id="IPR044726">
    <property type="entry name" value="ABCC_6TM_D2"/>
</dbReference>
<keyword evidence="10" id="KW-0325">Glycoprotein</keyword>
<dbReference type="OrthoDB" id="6500128at2759"/>
<feature type="domain" description="ABC transporter" evidence="12">
    <location>
        <begin position="1158"/>
        <end position="1392"/>
    </location>
</feature>
<evidence type="ECO:0000256" key="7">
    <source>
        <dbReference type="ARBA" id="ARBA00022840"/>
    </source>
</evidence>
<dbReference type="GeneID" id="37201103"/>
<evidence type="ECO:0000259" key="13">
    <source>
        <dbReference type="PROSITE" id="PS50929"/>
    </source>
</evidence>
<reference evidence="14 15" key="1">
    <citation type="submission" date="2018-02" db="EMBL/GenBank/DDBJ databases">
        <title>The genomes of Aspergillus section Nigri reveals drivers in fungal speciation.</title>
        <authorList>
            <consortium name="DOE Joint Genome Institute"/>
            <person name="Vesth T.C."/>
            <person name="Nybo J."/>
            <person name="Theobald S."/>
            <person name="Brandl J."/>
            <person name="Frisvad J.C."/>
            <person name="Nielsen K.F."/>
            <person name="Lyhne E.K."/>
            <person name="Kogle M.E."/>
            <person name="Kuo A."/>
            <person name="Riley R."/>
            <person name="Clum A."/>
            <person name="Nolan M."/>
            <person name="Lipzen A."/>
            <person name="Salamov A."/>
            <person name="Henrissat B."/>
            <person name="Wiebenga A."/>
            <person name="De vries R.P."/>
            <person name="Grigoriev I.V."/>
            <person name="Mortensen U.H."/>
            <person name="Andersen M.R."/>
            <person name="Baker S.E."/>
        </authorList>
    </citation>
    <scope>NUCLEOTIDE SEQUENCE [LARGE SCALE GENOMIC DNA]</scope>
    <source>
        <strain evidence="14 15">CBS 101889</strain>
    </source>
</reference>
<feature type="transmembrane region" description="Helical" evidence="11">
    <location>
        <begin position="446"/>
        <end position="468"/>
    </location>
</feature>
<feature type="domain" description="ABC transporter" evidence="12">
    <location>
        <begin position="570"/>
        <end position="776"/>
    </location>
</feature>
<dbReference type="GO" id="GO:0016887">
    <property type="term" value="F:ATP hydrolysis activity"/>
    <property type="evidence" value="ECO:0007669"/>
    <property type="project" value="InterPro"/>
</dbReference>
<dbReference type="STRING" id="1450537.A0A395I3E1"/>
<dbReference type="Gene3D" id="3.40.50.300">
    <property type="entry name" value="P-loop containing nucleotide triphosphate hydrolases"/>
    <property type="match status" value="2"/>
</dbReference>
<dbReference type="EMBL" id="KZ824275">
    <property type="protein sequence ID" value="RAL14255.1"/>
    <property type="molecule type" value="Genomic_DNA"/>
</dbReference>
<evidence type="ECO:0000256" key="9">
    <source>
        <dbReference type="ARBA" id="ARBA00023136"/>
    </source>
</evidence>
<name>A0A395I3E1_ASPHC</name>
<evidence type="ECO:0000256" key="5">
    <source>
        <dbReference type="ARBA" id="ARBA00022692"/>
    </source>
</evidence>
<dbReference type="SUPFAM" id="SSF90123">
    <property type="entry name" value="ABC transporter transmembrane region"/>
    <property type="match status" value="2"/>
</dbReference>
<dbReference type="InterPro" id="IPR017871">
    <property type="entry name" value="ABC_transporter-like_CS"/>
</dbReference>
<dbReference type="InterPro" id="IPR003439">
    <property type="entry name" value="ABC_transporter-like_ATP-bd"/>
</dbReference>
<dbReference type="PROSITE" id="PS00211">
    <property type="entry name" value="ABC_TRANSPORTER_1"/>
    <property type="match status" value="1"/>
</dbReference>
<dbReference type="InterPro" id="IPR056227">
    <property type="entry name" value="TMD0_ABC"/>
</dbReference>
<dbReference type="Gene3D" id="1.20.1560.10">
    <property type="entry name" value="ABC transporter type 1, transmembrane domain"/>
    <property type="match status" value="2"/>
</dbReference>
<feature type="transmembrane region" description="Helical" evidence="11">
    <location>
        <begin position="35"/>
        <end position="56"/>
    </location>
</feature>
<dbReference type="RefSeq" id="XP_025553409.1">
    <property type="nucleotide sequence ID" value="XM_025696814.1"/>
</dbReference>
<protein>
    <submittedName>
        <fullName evidence="14">Putative multidrug resistance-associated protein</fullName>
    </submittedName>
</protein>
<dbReference type="InterPro" id="IPR036640">
    <property type="entry name" value="ABC1_TM_sf"/>
</dbReference>
<evidence type="ECO:0000256" key="6">
    <source>
        <dbReference type="ARBA" id="ARBA00022741"/>
    </source>
</evidence>
<keyword evidence="6" id="KW-0547">Nucleotide-binding</keyword>
<evidence type="ECO:0000256" key="1">
    <source>
        <dbReference type="ARBA" id="ARBA00004651"/>
    </source>
</evidence>
<dbReference type="Proteomes" id="UP000248961">
    <property type="component" value="Unassembled WGS sequence"/>
</dbReference>
<proteinExistence type="inferred from homology"/>
<evidence type="ECO:0000256" key="10">
    <source>
        <dbReference type="ARBA" id="ARBA00023180"/>
    </source>
</evidence>
<dbReference type="GO" id="GO:0140359">
    <property type="term" value="F:ABC-type transporter activity"/>
    <property type="evidence" value="ECO:0007669"/>
    <property type="project" value="InterPro"/>
</dbReference>
<feature type="transmembrane region" description="Helical" evidence="11">
    <location>
        <begin position="837"/>
        <end position="858"/>
    </location>
</feature>
<dbReference type="PROSITE" id="PS50893">
    <property type="entry name" value="ABC_TRANSPORTER_2"/>
    <property type="match status" value="2"/>
</dbReference>
<feature type="transmembrane region" description="Helical" evidence="11">
    <location>
        <begin position="311"/>
        <end position="332"/>
    </location>
</feature>
<feature type="transmembrane region" description="Helical" evidence="11">
    <location>
        <begin position="950"/>
        <end position="971"/>
    </location>
</feature>
<dbReference type="InterPro" id="IPR027417">
    <property type="entry name" value="P-loop_NTPase"/>
</dbReference>
<feature type="transmembrane region" description="Helical" evidence="11">
    <location>
        <begin position="406"/>
        <end position="426"/>
    </location>
</feature>
<feature type="transmembrane region" description="Helical" evidence="11">
    <location>
        <begin position="100"/>
        <end position="120"/>
    </location>
</feature>
<comment type="subcellular location">
    <subcellularLocation>
        <location evidence="1">Cell membrane</location>
        <topology evidence="1">Multi-pass membrane protein</topology>
    </subcellularLocation>
</comment>
<feature type="transmembrane region" description="Helical" evidence="11">
    <location>
        <begin position="1061"/>
        <end position="1082"/>
    </location>
</feature>
<dbReference type="FunFam" id="3.40.50.300:FF:002145">
    <property type="entry name" value="ABC transporter (MsbA subfamily)"/>
    <property type="match status" value="1"/>
</dbReference>
<keyword evidence="7" id="KW-0067">ATP-binding</keyword>
<gene>
    <name evidence="14" type="ORF">BO97DRAFT_422683</name>
</gene>
<sequence length="1403" mass="156333">MIVGTCWPAQADNIFGPRVDVACRAFDFTLLFEDISFTLLPAACFLLLLPMRLFFLRHETVKVKSIKLAVCKLCILAVLLVLQILFTAYQVRSLALYTRFSLPAAIVTIITTFAASYASFLEDQRSVRPSDLLVLYFSASSICKLPQLRSLWLIPSTYACRYLSLASFFLTVAISILESVPKTRILHPEYSDTTEEEKSGFWNRTFFIWVLPFLRTGYGKSLEVKDVPPVDADLQGQFSGAKLRRAWDSGSRHHGHRLIKAVSRAYGWIYISAIPPRLAYSCFTFAQPFLITAAINYIGGSPASEPKPYGAGLVGAYLLVYLGLAVTKAVYWRQTYRLLTRMRSGLITMIYDQTLALTAVDLDDSAAITLMGTDVERIVANLKNLHEAWASTIEIGIAIWLLERELSIACFIPLVISLASVVMMVPVSSRSGQAQKEWIERVQKRLAVTATVLGNMKAVQMLGLNTALFPLIARLRKVEVKTSARFRKLLIWQVALSNVPVVFAPFLTFTIYDHSSRPLLIFCQVMPAIWQAIACFGRIELYCAKETSSNTNDEQKSSPHLSEKFPLLSFQIASIAWSLEKEPVFQNLSCDIKRGITMIVGSVGCGKSTLIEALLNDYMTPWIWNDTIRNNIVGFQKFDQAWYDFTCTACGLQQDFQALTDGDMHLAGSDGISLSGGQKQRIALARAVYSRVGVVILDNVLSGVDSKNIALISRQLLGRDGHFRKAGISVILATTTYELLPLADGIVIMNDGGIEASGTYEEIVFKDPQIIAKTQTAEEHAPVASMDQVISPPSLVEKKEYSGITVQVADDEGTISIKRHGVRSVYAYYFRSAGRGLVIAFLSFTFVEAFCSSFQTIWIQWWVEANATSPNHHLGMYLGVYGMIFGLTFLSLVAGCWLLFVRCLNNTSLRMHSDLLRTTLGASISFFQYTDSGSILNRFSQDLELIDMMLPIYAVNCATNIMNVCINVIIICVIGKYLAVTIPFLGVVLFFVQSYYLRTSRQVRLLDIEAKAPLFTHFREIMHDIPTIRAFNWQPQLRQKSHYYLDRSQRPVYMMYNIQQWLTLVLDLVVGIIAVILIAIITSLRDRFQAASIGVALNLILTLNQSLANAIEMWTMTETSIGAVTRVLRFTQDTSMEEKQCVAGAPALPHDWPSRGAVEIMDVTAGYDHSTTSVLNNVTMSIQPGEKIAVCGPSDSGKTSLVMALLQMLNTQSGSISIDGQDIAQIAKSTLRSRINVIPQDPFFIPGATLRFNLDPHQVGVSHAALIDNLEKVGLWDRICNIGGLEMEFLAADWSVGQRQLLALARALVQKDRKVLILDEATSSIDWGTEAIMQETIEKEFAEHTVVAVVHKLRYIHWFDRVMVIKHGKLVESASAEMLLQRDSEFRELHLASVGGFAPECLG</sequence>
<feature type="transmembrane region" description="Helical" evidence="11">
    <location>
        <begin position="518"/>
        <end position="539"/>
    </location>
</feature>
<dbReference type="PANTHER" id="PTHR24223">
    <property type="entry name" value="ATP-BINDING CASSETTE SUB-FAMILY C"/>
    <property type="match status" value="1"/>
</dbReference>
<evidence type="ECO:0000313" key="14">
    <source>
        <dbReference type="EMBL" id="RAL14255.1"/>
    </source>
</evidence>
<keyword evidence="15" id="KW-1185">Reference proteome</keyword>
<evidence type="ECO:0000313" key="15">
    <source>
        <dbReference type="Proteomes" id="UP000248961"/>
    </source>
</evidence>
<keyword evidence="4" id="KW-1003">Cell membrane</keyword>
<dbReference type="InterPro" id="IPR003593">
    <property type="entry name" value="AAA+_ATPase"/>
</dbReference>
<dbReference type="FunFam" id="1.20.1560.10:FF:000066">
    <property type="entry name" value="ABC multidrug transporter (Eurofung)"/>
    <property type="match status" value="1"/>
</dbReference>
<evidence type="ECO:0000259" key="12">
    <source>
        <dbReference type="PROSITE" id="PS50893"/>
    </source>
</evidence>
<dbReference type="PROSITE" id="PS50929">
    <property type="entry name" value="ABC_TM1F"/>
    <property type="match status" value="2"/>
</dbReference>
<feature type="transmembrane region" description="Helical" evidence="11">
    <location>
        <begin position="489"/>
        <end position="512"/>
    </location>
</feature>
<dbReference type="GO" id="GO:0005524">
    <property type="term" value="F:ATP binding"/>
    <property type="evidence" value="ECO:0007669"/>
    <property type="project" value="UniProtKB-KW"/>
</dbReference>
<dbReference type="SMART" id="SM00382">
    <property type="entry name" value="AAA"/>
    <property type="match status" value="2"/>
</dbReference>
<dbReference type="FunFam" id="1.20.1560.10:FF:000055">
    <property type="entry name" value="ABC multidrug transporter (Eurofung)"/>
    <property type="match status" value="1"/>
</dbReference>
<dbReference type="SUPFAM" id="SSF52540">
    <property type="entry name" value="P-loop containing nucleoside triphosphate hydrolases"/>
    <property type="match status" value="2"/>
</dbReference>
<feature type="transmembrane region" description="Helical" evidence="11">
    <location>
        <begin position="68"/>
        <end position="88"/>
    </location>
</feature>
<dbReference type="Pfam" id="PF24357">
    <property type="entry name" value="TMD0_ABC"/>
    <property type="match status" value="1"/>
</dbReference>
<feature type="transmembrane region" description="Helical" evidence="11">
    <location>
        <begin position="878"/>
        <end position="901"/>
    </location>
</feature>
<evidence type="ECO:0000256" key="8">
    <source>
        <dbReference type="ARBA" id="ARBA00022989"/>
    </source>
</evidence>
<keyword evidence="8 11" id="KW-1133">Transmembrane helix</keyword>
<dbReference type="InterPro" id="IPR011527">
    <property type="entry name" value="ABC1_TM_dom"/>
</dbReference>
<comment type="similarity">
    <text evidence="2">Belongs to the ABC transporter superfamily. ABCC family. Conjugate transporter (TC 3.A.1.208) subfamily.</text>
</comment>
<dbReference type="Pfam" id="PF00005">
    <property type="entry name" value="ABC_tran"/>
    <property type="match status" value="2"/>
</dbReference>
<dbReference type="CDD" id="cd18580">
    <property type="entry name" value="ABC_6TM_ABCC_D2"/>
    <property type="match status" value="1"/>
</dbReference>
<dbReference type="VEuPathDB" id="FungiDB:BO97DRAFT_422683"/>
<feature type="domain" description="ABC transmembrane type-1" evidence="13">
    <location>
        <begin position="839"/>
        <end position="1119"/>
    </location>
</feature>
<dbReference type="GO" id="GO:0005886">
    <property type="term" value="C:plasma membrane"/>
    <property type="evidence" value="ECO:0007669"/>
    <property type="project" value="UniProtKB-SubCell"/>
</dbReference>
<evidence type="ECO:0000256" key="3">
    <source>
        <dbReference type="ARBA" id="ARBA00022448"/>
    </source>
</evidence>